<keyword evidence="1" id="KW-0677">Repeat</keyword>
<dbReference type="InterPro" id="IPR027417">
    <property type="entry name" value="P-loop_NTPase"/>
</dbReference>
<proteinExistence type="predicted"/>
<protein>
    <recommendedName>
        <fullName evidence="2">Nephrocystin 3-like N-terminal domain-containing protein</fullName>
    </recommendedName>
</protein>
<keyword evidence="4" id="KW-1185">Reference proteome</keyword>
<comment type="caution">
    <text evidence="3">The sequence shown here is derived from an EMBL/GenBank/DDBJ whole genome shotgun (WGS) entry which is preliminary data.</text>
</comment>
<dbReference type="SUPFAM" id="SSF52540">
    <property type="entry name" value="P-loop containing nucleoside triphosphate hydrolases"/>
    <property type="match status" value="1"/>
</dbReference>
<gene>
    <name evidence="3" type="ORF">RRF57_003450</name>
</gene>
<dbReference type="Pfam" id="PF24883">
    <property type="entry name" value="NPHP3_N"/>
    <property type="match status" value="1"/>
</dbReference>
<feature type="domain" description="Nephrocystin 3-like N-terminal" evidence="2">
    <location>
        <begin position="190"/>
        <end position="281"/>
    </location>
</feature>
<accession>A0AAN7U867</accession>
<evidence type="ECO:0000256" key="1">
    <source>
        <dbReference type="ARBA" id="ARBA00022737"/>
    </source>
</evidence>
<evidence type="ECO:0000313" key="3">
    <source>
        <dbReference type="EMBL" id="KAK5627735.1"/>
    </source>
</evidence>
<dbReference type="InterPro" id="IPR056884">
    <property type="entry name" value="NPHP3-like_N"/>
</dbReference>
<name>A0AAN7U867_9PEZI</name>
<dbReference type="EMBL" id="JAWHQM010000006">
    <property type="protein sequence ID" value="KAK5627735.1"/>
    <property type="molecule type" value="Genomic_DNA"/>
</dbReference>
<dbReference type="PANTHER" id="PTHR10622">
    <property type="entry name" value="HET DOMAIN-CONTAINING PROTEIN"/>
    <property type="match status" value="1"/>
</dbReference>
<evidence type="ECO:0000313" key="4">
    <source>
        <dbReference type="Proteomes" id="UP001305414"/>
    </source>
</evidence>
<evidence type="ECO:0000259" key="2">
    <source>
        <dbReference type="Pfam" id="PF24883"/>
    </source>
</evidence>
<dbReference type="PANTHER" id="PTHR10622:SF13">
    <property type="entry name" value="NACHT DOMAIN-CONTAINING PROTEIN"/>
    <property type="match status" value="1"/>
</dbReference>
<dbReference type="AlphaFoldDB" id="A0AAN7U867"/>
<organism evidence="3 4">
    <name type="scientific">Xylaria bambusicola</name>
    <dbReference type="NCBI Taxonomy" id="326684"/>
    <lineage>
        <taxon>Eukaryota</taxon>
        <taxon>Fungi</taxon>
        <taxon>Dikarya</taxon>
        <taxon>Ascomycota</taxon>
        <taxon>Pezizomycotina</taxon>
        <taxon>Sordariomycetes</taxon>
        <taxon>Xylariomycetidae</taxon>
        <taxon>Xylariales</taxon>
        <taxon>Xylariaceae</taxon>
        <taxon>Xylaria</taxon>
    </lineage>
</organism>
<dbReference type="Proteomes" id="UP001305414">
    <property type="component" value="Unassembled WGS sequence"/>
</dbReference>
<sequence>MAFNTFGCYVYLLGVLKNDTGKPLRAKWKKELCDKLIAPLCVEFFAQNGQWLRDKTLLEQLIYEITRVSINALRGSPLFNFSIDGRMSWPNGCKINKAEDKTYSRLRIFNGKAFNRLRIEIDQKSGIRRVMSEKASMLNRIPIAMSASFDSHAEEYNPTCLPGIRIGVEDPNVKAVFWLNGMAGTGKSTILRTLLVQRKQALTQHIKDVINKYPTIFDKALLILEPLSKSHLCHRDNSVVIIVIDALDEYNEDEDIKTIVQLFSNANASQPPLLRVFLTSRLELLIDEHLIRYDLFVYFEHELGKIKAEYNTSIAIILSYTLANANPCGSFHGSFHLRFDCMPLYSRSNYSLVCLLTRRKKYWICSDMSSALSSFLKLLDIPEGTIDTLLDSLDSVLNIPSSPKSPVRLLHLSFREFVIDSLNRGKHRFWVHRKTTHRYLSKHCLRILDKAFRPGARKVPQPHNEILNKRRIPTLAELYAWMYRIYHVQQSEDGIVDDQSYRFLKVILHNWSWTSTIACNCTGASDMIKLLGEFDPCRILSSYKSCYPTSNSIDSVTDSYNTSLGLLRGTTQFEKRSDSSNRTLHPGDLI</sequence>
<reference evidence="3 4" key="1">
    <citation type="submission" date="2023-10" db="EMBL/GenBank/DDBJ databases">
        <title>Draft genome sequence of Xylaria bambusicola isolate GMP-LS, the root and basal stem rot pathogen of sugarcane in Indonesia.</title>
        <authorList>
            <person name="Selvaraj P."/>
            <person name="Muralishankar V."/>
            <person name="Muruganantham S."/>
            <person name="Sp S."/>
            <person name="Haryani S."/>
            <person name="Lau K.J.X."/>
            <person name="Naqvi N.I."/>
        </authorList>
    </citation>
    <scope>NUCLEOTIDE SEQUENCE [LARGE SCALE GENOMIC DNA]</scope>
    <source>
        <strain evidence="3">GMP-LS</strain>
    </source>
</reference>